<comment type="caution">
    <text evidence="1">The sequence shown here is derived from an EMBL/GenBank/DDBJ whole genome shotgun (WGS) entry which is preliminary data.</text>
</comment>
<proteinExistence type="predicted"/>
<dbReference type="GeneID" id="81587457"/>
<evidence type="ECO:0000313" key="2">
    <source>
        <dbReference type="Proteomes" id="UP001213799"/>
    </source>
</evidence>
<dbReference type="RefSeq" id="XP_056753000.1">
    <property type="nucleotide sequence ID" value="XM_056897215.1"/>
</dbReference>
<sequence>MSVLAPILYKYMTKQNESSITPKPPAVVIASNAQGKDPRTFVIHQGINAQIDQAFANVNVNLKHGGGKGGEQVFRLNLYHVLINDEALEADGIPSHYPIWECNGVTRLGEDDVRVDIEVVGRDPREIEIGGDMARDEFMDHESI</sequence>
<dbReference type="Proteomes" id="UP001213799">
    <property type="component" value="Unassembled WGS sequence"/>
</dbReference>
<dbReference type="EMBL" id="JAQJAE010000003">
    <property type="protein sequence ID" value="KAJ5603202.1"/>
    <property type="molecule type" value="Genomic_DNA"/>
</dbReference>
<organism evidence="1 2">
    <name type="scientific">Penicillium hordei</name>
    <dbReference type="NCBI Taxonomy" id="40994"/>
    <lineage>
        <taxon>Eukaryota</taxon>
        <taxon>Fungi</taxon>
        <taxon>Dikarya</taxon>
        <taxon>Ascomycota</taxon>
        <taxon>Pezizomycotina</taxon>
        <taxon>Eurotiomycetes</taxon>
        <taxon>Eurotiomycetidae</taxon>
        <taxon>Eurotiales</taxon>
        <taxon>Aspergillaceae</taxon>
        <taxon>Penicillium</taxon>
    </lineage>
</organism>
<keyword evidence="2" id="KW-1185">Reference proteome</keyword>
<protein>
    <submittedName>
        <fullName evidence="1">Uncharacterized protein</fullName>
    </submittedName>
</protein>
<dbReference type="SUPFAM" id="SSF55298">
    <property type="entry name" value="YjgF-like"/>
    <property type="match status" value="1"/>
</dbReference>
<accession>A0AAD6E890</accession>
<reference evidence="1" key="1">
    <citation type="journal article" date="2023" name="IMA Fungus">
        <title>Comparative genomic study of the Penicillium genus elucidates a diverse pangenome and 15 lateral gene transfer events.</title>
        <authorList>
            <person name="Petersen C."/>
            <person name="Sorensen T."/>
            <person name="Nielsen M.R."/>
            <person name="Sondergaard T.E."/>
            <person name="Sorensen J.L."/>
            <person name="Fitzpatrick D.A."/>
            <person name="Frisvad J.C."/>
            <person name="Nielsen K.L."/>
        </authorList>
    </citation>
    <scope>NUCLEOTIDE SEQUENCE</scope>
    <source>
        <strain evidence="1">IBT 12815</strain>
    </source>
</reference>
<dbReference type="AlphaFoldDB" id="A0AAD6E890"/>
<reference evidence="1" key="2">
    <citation type="submission" date="2023-01" db="EMBL/GenBank/DDBJ databases">
        <authorList>
            <person name="Petersen C."/>
        </authorList>
    </citation>
    <scope>NUCLEOTIDE SEQUENCE</scope>
    <source>
        <strain evidence="1">IBT 12815</strain>
    </source>
</reference>
<dbReference type="Gene3D" id="3.30.1330.40">
    <property type="entry name" value="RutC-like"/>
    <property type="match status" value="1"/>
</dbReference>
<evidence type="ECO:0000313" key="1">
    <source>
        <dbReference type="EMBL" id="KAJ5603202.1"/>
    </source>
</evidence>
<dbReference type="InterPro" id="IPR035959">
    <property type="entry name" value="RutC-like_sf"/>
</dbReference>
<name>A0AAD6E890_9EURO</name>
<gene>
    <name evidence="1" type="ORF">N7537_006158</name>
</gene>